<proteinExistence type="predicted"/>
<dbReference type="AlphaFoldDB" id="A0A1S8MI30"/>
<sequence>MIINRVDKSTCIFSYDNIKECTTHVFIIKKKNRVYVIDTFCGTESMKPVIEEIKDKEVFVINTHFHWDHVWGNSAFKKDLIISHERCRKILDKAWESQIEENKEYILGNVEKCLPTLTFNNKINFHEDGIVLFHSPGHTEDSISIFDSETKTLYVGDNLEKPIIYVENGDIASYINTLKTYMEYDAERIFAGHTLNLTKKDILDTINYLEALKRGDKIEFNTDYERKIHEDNLKMVSEGEI</sequence>
<dbReference type="STRING" id="84029.CROST_19620"/>
<dbReference type="EC" id="3.1.2.6" evidence="1"/>
<keyword evidence="1" id="KW-0378">Hydrolase</keyword>
<dbReference type="SUPFAM" id="SSF56281">
    <property type="entry name" value="Metallo-hydrolase/oxidoreductase"/>
    <property type="match status" value="1"/>
</dbReference>
<dbReference type="PANTHER" id="PTHR42951:SF4">
    <property type="entry name" value="ACYL-COENZYME A THIOESTERASE MBLAC2"/>
    <property type="match status" value="1"/>
</dbReference>
<dbReference type="EMBL" id="CP096983">
    <property type="protein sequence ID" value="URZ12141.1"/>
    <property type="molecule type" value="Genomic_DNA"/>
</dbReference>
<dbReference type="InterPro" id="IPR050855">
    <property type="entry name" value="NDM-1-like"/>
</dbReference>
<name>A0A1S8MI30_9CLOT</name>
<dbReference type="KEGG" id="crw:CROST_028580"/>
<organism evidence="1 2">
    <name type="scientific">Clostridium felsineum</name>
    <dbReference type="NCBI Taxonomy" id="36839"/>
    <lineage>
        <taxon>Bacteria</taxon>
        <taxon>Bacillati</taxon>
        <taxon>Bacillota</taxon>
        <taxon>Clostridia</taxon>
        <taxon>Eubacteriales</taxon>
        <taxon>Clostridiaceae</taxon>
        <taxon>Clostridium</taxon>
    </lineage>
</organism>
<protein>
    <submittedName>
        <fullName evidence="1">Hydroxyacylglutathione hydrolase</fullName>
        <ecNumber evidence="1">3.1.2.6</ecNumber>
    </submittedName>
</protein>
<accession>A0A1S8MI30</accession>
<dbReference type="RefSeq" id="WP_077832038.1">
    <property type="nucleotide sequence ID" value="NZ_CP096983.1"/>
</dbReference>
<dbReference type="Pfam" id="PF00753">
    <property type="entry name" value="Lactamase_B"/>
    <property type="match status" value="1"/>
</dbReference>
<evidence type="ECO:0000313" key="1">
    <source>
        <dbReference type="EMBL" id="URZ12141.1"/>
    </source>
</evidence>
<evidence type="ECO:0000313" key="2">
    <source>
        <dbReference type="Proteomes" id="UP000190951"/>
    </source>
</evidence>
<gene>
    <name evidence="1" type="primary">gloB_2</name>
    <name evidence="1" type="ORF">CROST_028580</name>
</gene>
<keyword evidence="2" id="KW-1185">Reference proteome</keyword>
<dbReference type="PANTHER" id="PTHR42951">
    <property type="entry name" value="METALLO-BETA-LACTAMASE DOMAIN-CONTAINING"/>
    <property type="match status" value="1"/>
</dbReference>
<dbReference type="Gene3D" id="3.60.15.10">
    <property type="entry name" value="Ribonuclease Z/Hydroxyacylglutathione hydrolase-like"/>
    <property type="match status" value="1"/>
</dbReference>
<dbReference type="Proteomes" id="UP000190951">
    <property type="component" value="Chromosome"/>
</dbReference>
<dbReference type="InterPro" id="IPR001279">
    <property type="entry name" value="Metallo-B-lactamas"/>
</dbReference>
<dbReference type="InterPro" id="IPR036866">
    <property type="entry name" value="RibonucZ/Hydroxyglut_hydro"/>
</dbReference>
<dbReference type="GO" id="GO:0004416">
    <property type="term" value="F:hydroxyacylglutathione hydrolase activity"/>
    <property type="evidence" value="ECO:0007669"/>
    <property type="project" value="UniProtKB-EC"/>
</dbReference>
<dbReference type="SMART" id="SM00849">
    <property type="entry name" value="Lactamase_B"/>
    <property type="match status" value="1"/>
</dbReference>
<reference evidence="1 2" key="1">
    <citation type="submission" date="2022-04" db="EMBL/GenBank/DDBJ databases">
        <title>Genome sequence of C. roseum typestrain.</title>
        <authorList>
            <person name="Poehlein A."/>
            <person name="Schoch T."/>
            <person name="Duerre P."/>
            <person name="Daniel R."/>
        </authorList>
    </citation>
    <scope>NUCLEOTIDE SEQUENCE [LARGE SCALE GENOMIC DNA]</scope>
    <source>
        <strain evidence="1 2">DSM 7320</strain>
    </source>
</reference>